<evidence type="ECO:0000259" key="4">
    <source>
        <dbReference type="Pfam" id="PF08236"/>
    </source>
</evidence>
<feature type="region of interest" description="Disordered" evidence="3">
    <location>
        <begin position="335"/>
        <end position="355"/>
    </location>
</feature>
<sequence>MAECLKEISLQALWQCEITEQEEEEYINDQVVPLNHMVRESYLKYLKQVLTKNLNMCSDTSNIYAHHDIEKCAGLLELKAFRLCMVTSLYQKAMLQMVADIKWHTKISKMYHKFEEIMSENCICKVSKCKATQTDLLEVKLEESGNLIQNSVNIKTEVPDEKEINNFPSDCDDTIGRTSHSISSDKDLNEPSVTRDFSNVCNPFSSNHSNDDLEISEKIDNGAVNESHRDEMNNCKDKDRKVMLQNGDKTLLDSSTQNESTDSLDKSNFNVSSNGSNISPLHDSNLGTDADEEAIKQLKRFLSDDSKSEFGEALLYETATQELIRILESDGELSEEEISNNKTKAESVPQSCKNEPVDPFWTTQKHLQKKKLHESISKMCCDPDAKVKMKNTFFDLFGFDSEEDDVWCTKEKIAQYKQRIARTVVKHLLPYYKQKRILSRHVFKRVASHITDKLVCFKHLPDEVDIEKGITLFFSYHGFIGRPEDIWPAWDKELH</sequence>
<organism evidence="5 6">
    <name type="scientific">Gryllus longicercus</name>
    <dbReference type="NCBI Taxonomy" id="2509291"/>
    <lineage>
        <taxon>Eukaryota</taxon>
        <taxon>Metazoa</taxon>
        <taxon>Ecdysozoa</taxon>
        <taxon>Arthropoda</taxon>
        <taxon>Hexapoda</taxon>
        <taxon>Insecta</taxon>
        <taxon>Pterygota</taxon>
        <taxon>Neoptera</taxon>
        <taxon>Polyneoptera</taxon>
        <taxon>Orthoptera</taxon>
        <taxon>Ensifera</taxon>
        <taxon>Gryllidea</taxon>
        <taxon>Grylloidea</taxon>
        <taxon>Gryllidae</taxon>
        <taxon>Gryllinae</taxon>
        <taxon>Gryllus</taxon>
    </lineage>
</organism>
<dbReference type="AlphaFoldDB" id="A0AAN9ZCM7"/>
<keyword evidence="2" id="KW-0539">Nucleus</keyword>
<evidence type="ECO:0000313" key="5">
    <source>
        <dbReference type="EMBL" id="KAK7871621.1"/>
    </source>
</evidence>
<reference evidence="5 6" key="1">
    <citation type="submission" date="2024-03" db="EMBL/GenBank/DDBJ databases">
        <title>The genome assembly and annotation of the cricket Gryllus longicercus Weissman &amp; Gray.</title>
        <authorList>
            <person name="Szrajer S."/>
            <person name="Gray D."/>
            <person name="Ylla G."/>
        </authorList>
    </citation>
    <scope>NUCLEOTIDE SEQUENCE [LARGE SCALE GENOMIC DNA]</scope>
    <source>
        <strain evidence="5">DAG 2021-001</strain>
        <tissue evidence="5">Whole body minus gut</tissue>
    </source>
</reference>
<accession>A0AAN9ZCM7</accession>
<comment type="caution">
    <text evidence="5">The sequence shown here is derived from an EMBL/GenBank/DDBJ whole genome shotgun (WGS) entry which is preliminary data.</text>
</comment>
<dbReference type="InterPro" id="IPR013257">
    <property type="entry name" value="SRI"/>
</dbReference>
<gene>
    <name evidence="5" type="ORF">R5R35_001808</name>
</gene>
<feature type="region of interest" description="Disordered" evidence="3">
    <location>
        <begin position="248"/>
        <end position="270"/>
    </location>
</feature>
<dbReference type="GO" id="GO:0006355">
    <property type="term" value="P:regulation of DNA-templated transcription"/>
    <property type="evidence" value="ECO:0007669"/>
    <property type="project" value="InterPro"/>
</dbReference>
<name>A0AAN9ZCM7_9ORTH</name>
<dbReference type="Proteomes" id="UP001378592">
    <property type="component" value="Unassembled WGS sequence"/>
</dbReference>
<dbReference type="Pfam" id="PF08236">
    <property type="entry name" value="SRI"/>
    <property type="match status" value="1"/>
</dbReference>
<dbReference type="GO" id="GO:0005694">
    <property type="term" value="C:chromosome"/>
    <property type="evidence" value="ECO:0007669"/>
    <property type="project" value="InterPro"/>
</dbReference>
<dbReference type="EMBL" id="JAZDUA010000036">
    <property type="protein sequence ID" value="KAK7871621.1"/>
    <property type="molecule type" value="Genomic_DNA"/>
</dbReference>
<comment type="subcellular location">
    <subcellularLocation>
        <location evidence="1">Nucleus</location>
    </subcellularLocation>
</comment>
<feature type="domain" description="Set2 Rpb1 interacting" evidence="4">
    <location>
        <begin position="418"/>
        <end position="461"/>
    </location>
</feature>
<evidence type="ECO:0000313" key="6">
    <source>
        <dbReference type="Proteomes" id="UP001378592"/>
    </source>
</evidence>
<evidence type="ECO:0000256" key="3">
    <source>
        <dbReference type="SAM" id="MobiDB-lite"/>
    </source>
</evidence>
<evidence type="ECO:0000256" key="1">
    <source>
        <dbReference type="ARBA" id="ARBA00004123"/>
    </source>
</evidence>
<proteinExistence type="predicted"/>
<protein>
    <recommendedName>
        <fullName evidence="4">Set2 Rpb1 interacting domain-containing protein</fullName>
    </recommendedName>
</protein>
<feature type="compositionally biased region" description="Polar residues" evidence="3">
    <location>
        <begin position="252"/>
        <end position="270"/>
    </location>
</feature>
<evidence type="ECO:0000256" key="2">
    <source>
        <dbReference type="ARBA" id="ARBA00023242"/>
    </source>
</evidence>
<keyword evidence="6" id="KW-1185">Reference proteome</keyword>